<feature type="compositionally biased region" description="Polar residues" evidence="2">
    <location>
        <begin position="1331"/>
        <end position="1347"/>
    </location>
</feature>
<accession>A0A0F7UFQ6</accession>
<feature type="region of interest" description="Disordered" evidence="2">
    <location>
        <begin position="2188"/>
        <end position="2218"/>
    </location>
</feature>
<feature type="compositionally biased region" description="Low complexity" evidence="2">
    <location>
        <begin position="1460"/>
        <end position="1474"/>
    </location>
</feature>
<gene>
    <name evidence="3" type="ORF">BN1204_029660</name>
</gene>
<keyword evidence="1" id="KW-0175">Coiled coil</keyword>
<evidence type="ECO:0000313" key="3">
    <source>
        <dbReference type="EMBL" id="CEL67167.1"/>
    </source>
</evidence>
<feature type="coiled-coil region" evidence="1">
    <location>
        <begin position="2088"/>
        <end position="2144"/>
    </location>
</feature>
<feature type="compositionally biased region" description="Low complexity" evidence="2">
    <location>
        <begin position="621"/>
        <end position="633"/>
    </location>
</feature>
<reference evidence="3" key="1">
    <citation type="journal article" date="2015" name="PLoS ONE">
        <title>Comprehensive Evaluation of Toxoplasma gondii VEG and Neospora caninum LIV Genomes with Tachyzoite Stage Transcriptome and Proteome Defines Novel Transcript Features.</title>
        <authorList>
            <person name="Ramaprasad A."/>
            <person name="Mourier T."/>
            <person name="Naeem R."/>
            <person name="Malas T.B."/>
            <person name="Moussa E."/>
            <person name="Panigrahi A."/>
            <person name="Vermont S.J."/>
            <person name="Otto T.D."/>
            <person name="Wastling J."/>
            <person name="Pain A."/>
        </authorList>
    </citation>
    <scope>NUCLEOTIDE SEQUENCE</scope>
    <source>
        <strain evidence="3">Liverpool</strain>
    </source>
</reference>
<feature type="compositionally biased region" description="Polar residues" evidence="2">
    <location>
        <begin position="435"/>
        <end position="448"/>
    </location>
</feature>
<feature type="compositionally biased region" description="Polar residues" evidence="2">
    <location>
        <begin position="2254"/>
        <end position="2269"/>
    </location>
</feature>
<feature type="compositionally biased region" description="Low complexity" evidence="2">
    <location>
        <begin position="843"/>
        <end position="870"/>
    </location>
</feature>
<feature type="compositionally biased region" description="Basic and acidic residues" evidence="2">
    <location>
        <begin position="1027"/>
        <end position="1062"/>
    </location>
</feature>
<feature type="compositionally biased region" description="Basic and acidic residues" evidence="2">
    <location>
        <begin position="1128"/>
        <end position="1137"/>
    </location>
</feature>
<protein>
    <submittedName>
        <fullName evidence="3">Proteophosphoglycan 5, related</fullName>
    </submittedName>
</protein>
<feature type="compositionally biased region" description="Polar residues" evidence="2">
    <location>
        <begin position="1169"/>
        <end position="1178"/>
    </location>
</feature>
<dbReference type="EMBL" id="LN714482">
    <property type="protein sequence ID" value="CEL67167.1"/>
    <property type="molecule type" value="Genomic_DNA"/>
</dbReference>
<sequence>MSAPSGCSRSPPRVAARDTSSSDGASGEGTKPSQTKERLSTHAPQESTIHRDLESAAGGAGRKAKPPSTVAEMPGAANACTPSATNSGVDARSQTSSYGTVSSGEGSSLPRGSRQPQRFVMEGMGIVVPPLASVTSPTKLLVHSGSSTGMSGLRRFCSPTSFVSPSSLSASGVDRSAASFTSSDASEASARQLVRQVSSPLVVGRSAASPSGVFGLPAVSPCTNAAILAPRSPLAATFFGLCKSPGSFTSEKNSSSTRTLMPSDCPTTAERDAASGRRPVSGFSLPSCLSSLRSRSCANLGEPSVSDSNADRGLPSGEEQLETEPSSAASSSSGTNENSPLPHSKSQVKDTRTAGEKEATVVLPGSQTVSENSLSGELEEAAAKGKASGQKPRTNSVRWRASIKSTTQSDTTTLETRRERTPSAQTRRRQESQLRSRPRSTSALSSGQVRGRKQPHSFASSSLVGATVAGVLRERSAGGRYYSPVPEPLHSMTRNQSSLRSRGTRRTPLSVGSATSPSPAAQPRTLSRARMLRPKSSPSKPLGEVRPSSSFGVLSSHSFSGGRLAMDIKTLRSLPQLTEEQPVPVSSASGLHARDTNIPAPRERRTSVSVSARKASKKGRATTSKTDATASSKGPAPAREAPSRRKRAGSSAVVGLARSCSALRLSRRGGESIDAAEQPYEQPDSRALRSRPFASPPPSELVRTRQVASRFAGGSAALAAGAEVFASQKAPLKQHARSGTSTQAVSLANEPTLHVASLRTASVARRSATAVPNRRHRSRGCSTSLQSLVCGVEQRENSPNSSCGTGAASSESGTPALSPLVGSALSVSVPFLSTFPDAPLRLGSHPPSSSLSASSDDSASGSRKASSTSSLWSGAPSAAEQCALPEIRRAFMTVGVCATAAPGGRQDGQSTGSNSPRQGTQASSEGASSSDRTEAGDLSSRLESNQYVQSGHSGRGPLSSGCSFGESRFPLLPPSQPSQLRNPGTEEIPPQALPPGVSQQAKMASRGVHLPRLNLNSLGRGKQAPVRRVEGREASGDSKRDTEAADTKGTRSPDQGVRESRLRSPPASPATRHPDGARRGLSDAKGRSGQTSASSTPLTDAERSPAAPVHSPGELPKADRAPGSARGAGKEAGDHRVAAGGRRNAERTVPPKTSPSVPNRFLPRRSVTLEISPQSSTGPARLGPSPSGRRASVSSQVDSLAQTHQAGVKEALLKKSAGATASPRAQGTDAQGGKAALPGGRSRVPVSAEPLAKKGSGATLSPSELSERALREQEASRRAVPQQSLSSSGLSKSKISSVASQGRRFSLMEMRGATHDGSDTQGAAKRLRQPQGRTDATSHAGSVSSDVDSARTAPRSPAEKGQRRRAGSALVTRALSGEHDPLETHGGQEPSTALQSSPRTKRPPLPRLSLAAGPGSKASGVTRRTILSPRGAAAGTGASVRQPGRLSEESGAAPQRMHLAAKASKSHAASARSSDTLHAGTLSPTDSLRTSSISSPRRAPRSLGVKTDSSRTGGARRATVTLTLSTGSRLSDAEVPSLRIDKTSALGDDTKRRRRTVTAISLSGAGDSAEQDVSSAGGAKAAPGKLARKMPLSPRTSKPLARSLSRAGSQLAAPGGKAPVGGKRPKGKASAKAATGARKKVDASSKLQAAAEDAHGEEQPAEGSPEAQHDQATPTKEPEFCVKDLPMPAERIQPRVYIPEGYFLPVRDAPELERSSLMRSFQRDLCRPAPRGVFDRTLYAMAMELSLLMPTDMKNMKRWLQQSVAEVERERKELIDVRGFLEVLPGFCMPEQPLAFALAYRDEQRWKNWGTGWMGENGMPMPLPPDKLLRAFFFAEGLEGGPDWECKMMKREEDYMWRFMKQEKEKQRKEEEYRRLLQKEAALQNLVRFKAKRWRQLQCMWEKLVEAIELHQQPRYSYVSSLDEGFTNPTSVARWLHPERQRVPLAQWCAASPASCLPCCIDTLTVDSCDAEVSCCGRCGDVSPAPSVPVDETGSPLRSPSGDGPVRAESVSLPSVVTISSFSELQARARQSESYARALRAMQQMPVMPSPAYIRHLFREKKFGELNTVFKALIGLSIEELWLHFDRQEAEEEAKARAQEAVRAAQAAAREAQARALAEAEARRKSEAERLAREQLEREEMANEDTFSHKCEAFAWEDGNLSRKKQEFLKLIPISPSEANVVEMMVAKPKKGTRQSQARDPKLTKLRRAGSADSDGTVVREKLGGKRGSAVFATDAAPTHGQDVQRRSRVSRQLSQHGLSEQSTPQSMHLLSPGKGQPARIPEVSARLVRMKLDARGLRRASDLV</sequence>
<feature type="compositionally biased region" description="Polar residues" evidence="2">
    <location>
        <begin position="492"/>
        <end position="501"/>
    </location>
</feature>
<feature type="compositionally biased region" description="Polar residues" evidence="2">
    <location>
        <begin position="334"/>
        <end position="345"/>
    </location>
</feature>
<feature type="compositionally biased region" description="Polar residues" evidence="2">
    <location>
        <begin position="247"/>
        <end position="260"/>
    </location>
</feature>
<feature type="compositionally biased region" description="Polar residues" evidence="2">
    <location>
        <begin position="1192"/>
        <end position="1205"/>
    </location>
</feature>
<feature type="compositionally biased region" description="Low complexity" evidence="2">
    <location>
        <begin position="1283"/>
        <end position="1302"/>
    </location>
</feature>
<feature type="coiled-coil region" evidence="1">
    <location>
        <begin position="1859"/>
        <end position="1886"/>
    </location>
</feature>
<feature type="compositionally biased region" description="Low complexity" evidence="2">
    <location>
        <begin position="1612"/>
        <end position="1622"/>
    </location>
</feature>
<proteinExistence type="predicted"/>
<feature type="region of interest" description="Disordered" evidence="2">
    <location>
        <begin position="480"/>
        <end position="556"/>
    </location>
</feature>
<feature type="region of interest" description="Disordered" evidence="2">
    <location>
        <begin position="793"/>
        <end position="815"/>
    </location>
</feature>
<feature type="region of interest" description="Disordered" evidence="2">
    <location>
        <begin position="670"/>
        <end position="699"/>
    </location>
</feature>
<name>A0A0F7UFQ6_NEOCL</name>
<feature type="compositionally biased region" description="Polar residues" evidence="2">
    <location>
        <begin position="1389"/>
        <end position="1398"/>
    </location>
</feature>
<feature type="compositionally biased region" description="Polar residues" evidence="2">
    <location>
        <begin position="578"/>
        <end position="589"/>
    </location>
</feature>
<feature type="region of interest" description="Disordered" evidence="2">
    <location>
        <begin position="1"/>
        <end position="115"/>
    </location>
</feature>
<feature type="region of interest" description="Disordered" evidence="2">
    <location>
        <begin position="1562"/>
        <end position="1676"/>
    </location>
</feature>
<feature type="region of interest" description="Disordered" evidence="2">
    <location>
        <begin position="901"/>
        <end position="1522"/>
    </location>
</feature>
<feature type="compositionally biased region" description="Polar residues" evidence="2">
    <location>
        <begin position="797"/>
        <end position="815"/>
    </location>
</feature>
<feature type="compositionally biased region" description="Basic and acidic residues" evidence="2">
    <location>
        <begin position="347"/>
        <end position="359"/>
    </location>
</feature>
<organism evidence="3">
    <name type="scientific">Neospora caninum (strain Liverpool)</name>
    <dbReference type="NCBI Taxonomy" id="572307"/>
    <lineage>
        <taxon>Eukaryota</taxon>
        <taxon>Sar</taxon>
        <taxon>Alveolata</taxon>
        <taxon>Apicomplexa</taxon>
        <taxon>Conoidasida</taxon>
        <taxon>Coccidia</taxon>
        <taxon>Eucoccidiorida</taxon>
        <taxon>Eimeriorina</taxon>
        <taxon>Sarcocystidae</taxon>
        <taxon>Neospora</taxon>
    </lineage>
</organism>
<feature type="compositionally biased region" description="Polar residues" evidence="2">
    <location>
        <begin position="80"/>
        <end position="106"/>
    </location>
</feature>
<feature type="compositionally biased region" description="Polar residues" evidence="2">
    <location>
        <begin position="510"/>
        <end position="519"/>
    </location>
</feature>
<evidence type="ECO:0000256" key="1">
    <source>
        <dbReference type="SAM" id="Coils"/>
    </source>
</evidence>
<feature type="region of interest" description="Disordered" evidence="2">
    <location>
        <begin position="1987"/>
        <end position="2008"/>
    </location>
</feature>
<feature type="compositionally biased region" description="Polar residues" evidence="2">
    <location>
        <begin position="941"/>
        <end position="952"/>
    </location>
</feature>
<feature type="region of interest" description="Disordered" evidence="2">
    <location>
        <begin position="843"/>
        <end position="875"/>
    </location>
</feature>
<feature type="compositionally biased region" description="Low complexity" evidence="2">
    <location>
        <begin position="1576"/>
        <end position="1585"/>
    </location>
</feature>
<feature type="compositionally biased region" description="Polar residues" evidence="2">
    <location>
        <begin position="907"/>
        <end position="930"/>
    </location>
</feature>
<feature type="compositionally biased region" description="Basic and acidic residues" evidence="2">
    <location>
        <begin position="1265"/>
        <end position="1277"/>
    </location>
</feature>
<feature type="compositionally biased region" description="Basic and acidic residues" evidence="2">
    <location>
        <begin position="1072"/>
        <end position="1086"/>
    </location>
</feature>
<evidence type="ECO:0000256" key="2">
    <source>
        <dbReference type="SAM" id="MobiDB-lite"/>
    </source>
</evidence>
<feature type="region of interest" description="Disordered" evidence="2">
    <location>
        <begin position="299"/>
        <end position="460"/>
    </location>
</feature>
<feature type="compositionally biased region" description="Polar residues" evidence="2">
    <location>
        <begin position="1088"/>
        <end position="1098"/>
    </location>
</feature>
<feature type="region of interest" description="Disordered" evidence="2">
    <location>
        <begin position="578"/>
        <end position="653"/>
    </location>
</feature>
<feature type="region of interest" description="Disordered" evidence="2">
    <location>
        <begin position="2234"/>
        <end position="2279"/>
    </location>
</feature>
<feature type="region of interest" description="Disordered" evidence="2">
    <location>
        <begin position="247"/>
        <end position="282"/>
    </location>
</feature>